<keyword evidence="2" id="KW-1185">Reference proteome</keyword>
<dbReference type="EMBL" id="KQ964887">
    <property type="protein sequence ID" value="KXN65408.1"/>
    <property type="molecule type" value="Genomic_DNA"/>
</dbReference>
<gene>
    <name evidence="1" type="ORF">CONCODRAFT_13004</name>
</gene>
<sequence length="124" mass="14386">MTSIDGKKYETRAHKFTLFQPIPQPIDFVEEGSQGKLTKIQSNGTQKFQTHILLILSTQIIDHDKKIIPQIDSFLSKLEFGIFGRLLKFSIHMNQDWIVELLSPSFEKKCIASYFQTFHPMIID</sequence>
<name>A0A137NRP7_CONC2</name>
<reference evidence="1 2" key="1">
    <citation type="journal article" date="2015" name="Genome Biol. Evol.">
        <title>Phylogenomic analyses indicate that early fungi evolved digesting cell walls of algal ancestors of land plants.</title>
        <authorList>
            <person name="Chang Y."/>
            <person name="Wang S."/>
            <person name="Sekimoto S."/>
            <person name="Aerts A.L."/>
            <person name="Choi C."/>
            <person name="Clum A."/>
            <person name="LaButti K.M."/>
            <person name="Lindquist E.A."/>
            <person name="Yee Ngan C."/>
            <person name="Ohm R.A."/>
            <person name="Salamov A.A."/>
            <person name="Grigoriev I.V."/>
            <person name="Spatafora J.W."/>
            <person name="Berbee M.L."/>
        </authorList>
    </citation>
    <scope>NUCLEOTIDE SEQUENCE [LARGE SCALE GENOMIC DNA]</scope>
    <source>
        <strain evidence="1 2">NRRL 28638</strain>
    </source>
</reference>
<evidence type="ECO:0000313" key="2">
    <source>
        <dbReference type="Proteomes" id="UP000070444"/>
    </source>
</evidence>
<dbReference type="AlphaFoldDB" id="A0A137NRP7"/>
<accession>A0A137NRP7</accession>
<protein>
    <submittedName>
        <fullName evidence="1">Uncharacterized protein</fullName>
    </submittedName>
</protein>
<organism evidence="1 2">
    <name type="scientific">Conidiobolus coronatus (strain ATCC 28846 / CBS 209.66 / NRRL 28638)</name>
    <name type="common">Delacroixia coronata</name>
    <dbReference type="NCBI Taxonomy" id="796925"/>
    <lineage>
        <taxon>Eukaryota</taxon>
        <taxon>Fungi</taxon>
        <taxon>Fungi incertae sedis</taxon>
        <taxon>Zoopagomycota</taxon>
        <taxon>Entomophthoromycotina</taxon>
        <taxon>Entomophthoromycetes</taxon>
        <taxon>Entomophthorales</taxon>
        <taxon>Ancylistaceae</taxon>
        <taxon>Conidiobolus</taxon>
    </lineage>
</organism>
<proteinExistence type="predicted"/>
<evidence type="ECO:0000313" key="1">
    <source>
        <dbReference type="EMBL" id="KXN65408.1"/>
    </source>
</evidence>
<dbReference type="Proteomes" id="UP000070444">
    <property type="component" value="Unassembled WGS sequence"/>
</dbReference>